<evidence type="ECO:0000256" key="7">
    <source>
        <dbReference type="ARBA" id="ARBA00022984"/>
    </source>
</evidence>
<dbReference type="InterPro" id="IPR005490">
    <property type="entry name" value="LD_TPept_cat_dom"/>
</dbReference>
<dbReference type="InterPro" id="IPR050979">
    <property type="entry name" value="LD-transpeptidase"/>
</dbReference>
<dbReference type="PANTHER" id="PTHR30582:SF24">
    <property type="entry name" value="L,D-TRANSPEPTIDASE ERFK_SRFK-RELATED"/>
    <property type="match status" value="1"/>
</dbReference>
<keyword evidence="6 9" id="KW-0133">Cell shape</keyword>
<dbReference type="SUPFAM" id="SSF141523">
    <property type="entry name" value="L,D-transpeptidase catalytic domain-like"/>
    <property type="match status" value="1"/>
</dbReference>
<dbReference type="InterPro" id="IPR038063">
    <property type="entry name" value="Transpep_catalytic_dom"/>
</dbReference>
<dbReference type="Gene3D" id="2.40.440.10">
    <property type="entry name" value="L,D-transpeptidase catalytic domain-like"/>
    <property type="match status" value="1"/>
</dbReference>
<evidence type="ECO:0000259" key="10">
    <source>
        <dbReference type="PROSITE" id="PS52029"/>
    </source>
</evidence>
<evidence type="ECO:0000256" key="8">
    <source>
        <dbReference type="ARBA" id="ARBA00023316"/>
    </source>
</evidence>
<keyword evidence="11" id="KW-0012">Acyltransferase</keyword>
<gene>
    <name evidence="11" type="ORF">QNA08_13390</name>
</gene>
<comment type="pathway">
    <text evidence="1 9">Cell wall biogenesis; peptidoglycan biosynthesis.</text>
</comment>
<keyword evidence="8 9" id="KW-0961">Cell wall biogenesis/degradation</keyword>
<evidence type="ECO:0000313" key="11">
    <source>
        <dbReference type="EMBL" id="MDJ1159228.1"/>
    </source>
</evidence>
<evidence type="ECO:0000313" key="12">
    <source>
        <dbReference type="Proteomes" id="UP001321492"/>
    </source>
</evidence>
<accession>A0ABT7AIM0</accession>
<dbReference type="Proteomes" id="UP001321492">
    <property type="component" value="Unassembled WGS sequence"/>
</dbReference>
<dbReference type="Pfam" id="PF03734">
    <property type="entry name" value="YkuD"/>
    <property type="match status" value="1"/>
</dbReference>
<dbReference type="PROSITE" id="PS52029">
    <property type="entry name" value="LD_TPASE"/>
    <property type="match status" value="1"/>
</dbReference>
<feature type="domain" description="L,D-TPase catalytic" evidence="10">
    <location>
        <begin position="1"/>
        <end position="100"/>
    </location>
</feature>
<keyword evidence="12" id="KW-1185">Reference proteome</keyword>
<dbReference type="EC" id="2.3.2.-" evidence="11"/>
<name>A0ABT7AIM0_9HYPH</name>
<keyword evidence="7 9" id="KW-0573">Peptidoglycan synthesis</keyword>
<comment type="similarity">
    <text evidence="2">Belongs to the YkuD family.</text>
</comment>
<reference evidence="11 12" key="1">
    <citation type="submission" date="2023-05" db="EMBL/GenBank/DDBJ databases">
        <title>Chelatococcus sp. nov., a moderately thermophilic bacterium isolated from hot spring microbial mat.</title>
        <authorList>
            <person name="Hu C.-J."/>
            <person name="Li W.-J."/>
        </authorList>
    </citation>
    <scope>NUCLEOTIDE SEQUENCE [LARGE SCALE GENOMIC DNA]</scope>
    <source>
        <strain evidence="11 12">SYSU G07232</strain>
    </source>
</reference>
<evidence type="ECO:0000256" key="4">
    <source>
        <dbReference type="ARBA" id="ARBA00022679"/>
    </source>
</evidence>
<sequence length="104" mass="11668">MVRQRLGAAEGYLAELNAPAEMLQRRPDIPKFVKGCPDNPLGPRALYLYRDGRDLLYRIRGTTRPWTIGGDVSSGCIRMLNEDVIGLCQRVPTGTRVLVHPYLT</sequence>
<dbReference type="EMBL" id="JASJEV010000008">
    <property type="protein sequence ID" value="MDJ1159228.1"/>
    <property type="molecule type" value="Genomic_DNA"/>
</dbReference>
<keyword evidence="4 11" id="KW-0808">Transferase</keyword>
<dbReference type="CDD" id="cd16913">
    <property type="entry name" value="YkuD_like"/>
    <property type="match status" value="1"/>
</dbReference>
<dbReference type="GO" id="GO:0016746">
    <property type="term" value="F:acyltransferase activity"/>
    <property type="evidence" value="ECO:0007669"/>
    <property type="project" value="UniProtKB-KW"/>
</dbReference>
<evidence type="ECO:0000256" key="1">
    <source>
        <dbReference type="ARBA" id="ARBA00004752"/>
    </source>
</evidence>
<evidence type="ECO:0000256" key="6">
    <source>
        <dbReference type="ARBA" id="ARBA00022960"/>
    </source>
</evidence>
<protein>
    <submittedName>
        <fullName evidence="11">L,D-transpeptidase</fullName>
        <ecNumber evidence="11">2.3.2.-</ecNumber>
    </submittedName>
</protein>
<comment type="caution">
    <text evidence="11">The sequence shown here is derived from an EMBL/GenBank/DDBJ whole genome shotgun (WGS) entry which is preliminary data.</text>
</comment>
<evidence type="ECO:0000256" key="9">
    <source>
        <dbReference type="PROSITE-ProRule" id="PRU01373"/>
    </source>
</evidence>
<keyword evidence="3" id="KW-0328">Glycosyltransferase</keyword>
<dbReference type="PANTHER" id="PTHR30582">
    <property type="entry name" value="L,D-TRANSPEPTIDASE"/>
    <property type="match status" value="1"/>
</dbReference>
<comment type="caution">
    <text evidence="9">Lacks conserved residue(s) required for the propagation of feature annotation.</text>
</comment>
<evidence type="ECO:0000256" key="3">
    <source>
        <dbReference type="ARBA" id="ARBA00022676"/>
    </source>
</evidence>
<evidence type="ECO:0000256" key="2">
    <source>
        <dbReference type="ARBA" id="ARBA00005992"/>
    </source>
</evidence>
<organism evidence="11 12">
    <name type="scientific">Chelatococcus albus</name>
    <dbReference type="NCBI Taxonomy" id="3047466"/>
    <lineage>
        <taxon>Bacteria</taxon>
        <taxon>Pseudomonadati</taxon>
        <taxon>Pseudomonadota</taxon>
        <taxon>Alphaproteobacteria</taxon>
        <taxon>Hyphomicrobiales</taxon>
        <taxon>Chelatococcaceae</taxon>
        <taxon>Chelatococcus</taxon>
    </lineage>
</organism>
<proteinExistence type="inferred from homology"/>
<evidence type="ECO:0000256" key="5">
    <source>
        <dbReference type="ARBA" id="ARBA00022801"/>
    </source>
</evidence>
<keyword evidence="5" id="KW-0378">Hydrolase</keyword>